<dbReference type="InterPro" id="IPR036388">
    <property type="entry name" value="WH-like_DNA-bd_sf"/>
</dbReference>
<dbReference type="CDD" id="cd06170">
    <property type="entry name" value="LuxR_C_like"/>
    <property type="match status" value="1"/>
</dbReference>
<protein>
    <recommendedName>
        <fullName evidence="2">HTH luxR-type domain-containing protein</fullName>
    </recommendedName>
</protein>
<evidence type="ECO:0000313" key="3">
    <source>
        <dbReference type="EMBL" id="PAP75478.1"/>
    </source>
</evidence>
<dbReference type="AlphaFoldDB" id="A0A271IX11"/>
<dbReference type="Pfam" id="PF00196">
    <property type="entry name" value="GerE"/>
    <property type="match status" value="1"/>
</dbReference>
<dbReference type="GO" id="GO:0006355">
    <property type="term" value="P:regulation of DNA-templated transcription"/>
    <property type="evidence" value="ECO:0007669"/>
    <property type="project" value="InterPro"/>
</dbReference>
<dbReference type="OrthoDB" id="9807565at2"/>
<dbReference type="PANTHER" id="PTHR43214">
    <property type="entry name" value="TWO-COMPONENT RESPONSE REGULATOR"/>
    <property type="match status" value="1"/>
</dbReference>
<reference evidence="3 4" key="1">
    <citation type="submission" date="2016-11" db="EMBL/GenBank/DDBJ databases">
        <title>Study of marine rhodopsin-containing bacteria.</title>
        <authorList>
            <person name="Yoshizawa S."/>
            <person name="Kumagai Y."/>
            <person name="Kogure K."/>
        </authorList>
    </citation>
    <scope>NUCLEOTIDE SEQUENCE [LARGE SCALE GENOMIC DNA]</scope>
    <source>
        <strain evidence="3 4">SAORIC-28</strain>
    </source>
</reference>
<keyword evidence="1" id="KW-0238">DNA-binding</keyword>
<organism evidence="3 4">
    <name type="scientific">Rubrivirga marina</name>
    <dbReference type="NCBI Taxonomy" id="1196024"/>
    <lineage>
        <taxon>Bacteria</taxon>
        <taxon>Pseudomonadati</taxon>
        <taxon>Rhodothermota</taxon>
        <taxon>Rhodothermia</taxon>
        <taxon>Rhodothermales</taxon>
        <taxon>Rubricoccaceae</taxon>
        <taxon>Rubrivirga</taxon>
    </lineage>
</organism>
<evidence type="ECO:0000313" key="4">
    <source>
        <dbReference type="Proteomes" id="UP000216339"/>
    </source>
</evidence>
<comment type="caution">
    <text evidence="3">The sequence shown here is derived from an EMBL/GenBank/DDBJ whole genome shotgun (WGS) entry which is preliminary data.</text>
</comment>
<dbReference type="EMBL" id="MQWD01000001">
    <property type="protein sequence ID" value="PAP75478.1"/>
    <property type="molecule type" value="Genomic_DNA"/>
</dbReference>
<keyword evidence="4" id="KW-1185">Reference proteome</keyword>
<dbReference type="InterPro" id="IPR000792">
    <property type="entry name" value="Tscrpt_reg_LuxR_C"/>
</dbReference>
<dbReference type="RefSeq" id="WP_095509110.1">
    <property type="nucleotide sequence ID" value="NZ_MQWD01000001.1"/>
</dbReference>
<dbReference type="PRINTS" id="PR00038">
    <property type="entry name" value="HTHLUXR"/>
</dbReference>
<dbReference type="Proteomes" id="UP000216339">
    <property type="component" value="Unassembled WGS sequence"/>
</dbReference>
<dbReference type="GO" id="GO:0003677">
    <property type="term" value="F:DNA binding"/>
    <property type="evidence" value="ECO:0007669"/>
    <property type="project" value="UniProtKB-KW"/>
</dbReference>
<proteinExistence type="predicted"/>
<dbReference type="PROSITE" id="PS50043">
    <property type="entry name" value="HTH_LUXR_2"/>
    <property type="match status" value="1"/>
</dbReference>
<evidence type="ECO:0000259" key="2">
    <source>
        <dbReference type="PROSITE" id="PS50043"/>
    </source>
</evidence>
<dbReference type="SMART" id="SM00421">
    <property type="entry name" value="HTH_LUXR"/>
    <property type="match status" value="1"/>
</dbReference>
<sequence>MAVTLTSSDLAHLGDAVRLLVSPFDHDGVDGWRSAVLAHLRPLLGADSAGFLLPVPGQLPFYSNEQDLGELNTYPDVPPPPDVNGVPGLVKSAELGVATLAMAYEGDPSEYFASAHYNEHAAPHHSHDTLMMTAVGPEVAGLSSLHFWHDRPTGPTFGDREVALLRVLRPAFMAGIRSTVAWTRHRKSLLDAFDRLGQAAAVADMDGRLLHVTPALEQMLDDDPDPVPLRAALRDLLGGAVRAERGDGAGAAFERSVRTRSAAYALRGCLYGGHVGTPLAIVNVERAHAAPSVDALVARFGLTERQAEVALLLGARKSNREIAEALFISPHTARNHTEAVLRKLHLRDRRDVQAKLAEPDC</sequence>
<evidence type="ECO:0000256" key="1">
    <source>
        <dbReference type="ARBA" id="ARBA00023125"/>
    </source>
</evidence>
<accession>A0A271IX11</accession>
<dbReference type="Gene3D" id="1.10.10.10">
    <property type="entry name" value="Winged helix-like DNA-binding domain superfamily/Winged helix DNA-binding domain"/>
    <property type="match status" value="1"/>
</dbReference>
<name>A0A271IX11_9BACT</name>
<dbReference type="InterPro" id="IPR016032">
    <property type="entry name" value="Sig_transdc_resp-reg_C-effctor"/>
</dbReference>
<dbReference type="InterPro" id="IPR039420">
    <property type="entry name" value="WalR-like"/>
</dbReference>
<dbReference type="SUPFAM" id="SSF46894">
    <property type="entry name" value="C-terminal effector domain of the bipartite response regulators"/>
    <property type="match status" value="1"/>
</dbReference>
<feature type="domain" description="HTH luxR-type" evidence="2">
    <location>
        <begin position="295"/>
        <end position="360"/>
    </location>
</feature>
<gene>
    <name evidence="3" type="ORF">BSZ37_02960</name>
</gene>